<dbReference type="GO" id="GO:0000105">
    <property type="term" value="P:L-histidine biosynthetic process"/>
    <property type="evidence" value="ECO:0007669"/>
    <property type="project" value="UniProtKB-UniRule"/>
</dbReference>
<comment type="pathway">
    <text evidence="5 15">Amino-acid biosynthesis; L-histidine biosynthesis; L-histidine from 5-phospho-alpha-D-ribose 1-diphosphate: step 2/9.</text>
</comment>
<gene>
    <name evidence="15" type="primary">hisI</name>
    <name evidence="15" type="synonym">hisIE</name>
    <name evidence="17" type="ORF">DFR57_11644</name>
</gene>
<keyword evidence="8 15" id="KW-0963">Cytoplasm</keyword>
<evidence type="ECO:0000256" key="2">
    <source>
        <dbReference type="ARBA" id="ARBA00001460"/>
    </source>
</evidence>
<dbReference type="GO" id="GO:0005737">
    <property type="term" value="C:cytoplasm"/>
    <property type="evidence" value="ECO:0007669"/>
    <property type="project" value="UniProtKB-SubCell"/>
</dbReference>
<evidence type="ECO:0000256" key="4">
    <source>
        <dbReference type="ARBA" id="ARBA00005169"/>
    </source>
</evidence>
<comment type="similarity">
    <text evidence="7 15">In the N-terminal section; belongs to the PRA-CH family.</text>
</comment>
<evidence type="ECO:0000256" key="9">
    <source>
        <dbReference type="ARBA" id="ARBA00022605"/>
    </source>
</evidence>
<feature type="region of interest" description="Phosphoribosyl-ATP pyrophosphohydrolase" evidence="15">
    <location>
        <begin position="112"/>
        <end position="215"/>
    </location>
</feature>
<evidence type="ECO:0000313" key="17">
    <source>
        <dbReference type="EMBL" id="RCW63765.1"/>
    </source>
</evidence>
<dbReference type="OrthoDB" id="9795769at2"/>
<sequence>MKPDFSKGLVPAIVVDDKTSDVLMLAYMNEEAYEKTLESNETWFYSRSRDELWNKGATSGNKQMVISIDLDCDQDTLLIKVDPKGPACHTGSRTCFFNSIKTSEDSSNHAIIDEVMQEVEERKQHRVEKSYTNYLFDKGIDKIGKKVIEEAGEVVIAAKNEDKEEIINEVSDLLYHSLVLLANQNVSLSEVKAELSNRFSKKGNSKGDREEIKDW</sequence>
<reference evidence="17 18" key="1">
    <citation type="submission" date="2018-07" db="EMBL/GenBank/DDBJ databases">
        <title>Genomic Encyclopedia of Type Strains, Phase IV (KMG-IV): sequencing the most valuable type-strain genomes for metagenomic binning, comparative biology and taxonomic classification.</title>
        <authorList>
            <person name="Goeker M."/>
        </authorList>
    </citation>
    <scope>NUCLEOTIDE SEQUENCE [LARGE SCALE GENOMIC DNA]</scope>
    <source>
        <strain evidence="17 18">DSM 27696</strain>
    </source>
</reference>
<evidence type="ECO:0000256" key="10">
    <source>
        <dbReference type="ARBA" id="ARBA00022741"/>
    </source>
</evidence>
<dbReference type="InterPro" id="IPR021130">
    <property type="entry name" value="PRib-ATP_PPHydrolase-like"/>
</dbReference>
<dbReference type="AlphaFoldDB" id="A0A368X7H2"/>
<dbReference type="Proteomes" id="UP000252585">
    <property type="component" value="Unassembled WGS sequence"/>
</dbReference>
<evidence type="ECO:0000256" key="6">
    <source>
        <dbReference type="ARBA" id="ARBA00007731"/>
    </source>
</evidence>
<evidence type="ECO:0000256" key="8">
    <source>
        <dbReference type="ARBA" id="ARBA00022490"/>
    </source>
</evidence>
<dbReference type="GO" id="GO:0004635">
    <property type="term" value="F:phosphoribosyl-AMP cyclohydrolase activity"/>
    <property type="evidence" value="ECO:0007669"/>
    <property type="project" value="UniProtKB-UniRule"/>
</dbReference>
<dbReference type="SUPFAM" id="SSF101386">
    <property type="entry name" value="all-alpha NTP pyrophosphatases"/>
    <property type="match status" value="1"/>
</dbReference>
<dbReference type="Gene3D" id="1.10.287.1080">
    <property type="entry name" value="MazG-like"/>
    <property type="match status" value="1"/>
</dbReference>
<feature type="region of interest" description="Phosphoribosyl-AMP cyclohydrolase" evidence="15">
    <location>
        <begin position="1"/>
        <end position="111"/>
    </location>
</feature>
<dbReference type="InterPro" id="IPR023019">
    <property type="entry name" value="His_synth_HisIE"/>
</dbReference>
<evidence type="ECO:0000256" key="12">
    <source>
        <dbReference type="ARBA" id="ARBA00022840"/>
    </source>
</evidence>
<name>A0A368X7H2_9BACI</name>
<comment type="catalytic activity">
    <reaction evidence="2 15">
        <text>1-(5-phospho-beta-D-ribosyl)-ATP + H2O = 1-(5-phospho-beta-D-ribosyl)-5'-AMP + diphosphate + H(+)</text>
        <dbReference type="Rhea" id="RHEA:22828"/>
        <dbReference type="ChEBI" id="CHEBI:15377"/>
        <dbReference type="ChEBI" id="CHEBI:15378"/>
        <dbReference type="ChEBI" id="CHEBI:33019"/>
        <dbReference type="ChEBI" id="CHEBI:59457"/>
        <dbReference type="ChEBI" id="CHEBI:73183"/>
        <dbReference type="EC" id="3.6.1.31"/>
    </reaction>
</comment>
<comment type="similarity">
    <text evidence="6 15">In the C-terminal section; belongs to the PRA-PH family.</text>
</comment>
<dbReference type="NCBIfam" id="NF002747">
    <property type="entry name" value="PRK02759.1"/>
    <property type="match status" value="1"/>
</dbReference>
<dbReference type="InterPro" id="IPR038019">
    <property type="entry name" value="PRib_AMP_CycHydrolase_sf"/>
</dbReference>
<evidence type="ECO:0000256" key="5">
    <source>
        <dbReference type="ARBA" id="ARBA00005204"/>
    </source>
</evidence>
<dbReference type="Pfam" id="PF01503">
    <property type="entry name" value="PRA-PH"/>
    <property type="match status" value="1"/>
</dbReference>
<dbReference type="NCBIfam" id="TIGR03188">
    <property type="entry name" value="histidine_hisI"/>
    <property type="match status" value="1"/>
</dbReference>
<accession>A0A368X7H2</accession>
<feature type="domain" description="Phosphoribosyl-AMP cyclohydrolase" evidence="16">
    <location>
        <begin position="24"/>
        <end position="97"/>
    </location>
</feature>
<comment type="catalytic activity">
    <reaction evidence="1 15">
        <text>1-(5-phospho-beta-D-ribosyl)-5'-AMP + H2O = 1-(5-phospho-beta-D-ribosyl)-5-[(5-phospho-beta-D-ribosylamino)methylideneamino]imidazole-4-carboxamide</text>
        <dbReference type="Rhea" id="RHEA:20049"/>
        <dbReference type="ChEBI" id="CHEBI:15377"/>
        <dbReference type="ChEBI" id="CHEBI:58435"/>
        <dbReference type="ChEBI" id="CHEBI:59457"/>
        <dbReference type="EC" id="3.5.4.19"/>
    </reaction>
</comment>
<keyword evidence="14 15" id="KW-0511">Multifunctional enzyme</keyword>
<dbReference type="FunFam" id="1.10.287.1080:FF:000002">
    <property type="entry name" value="Histidine biosynthesis bifunctional protein HisIE"/>
    <property type="match status" value="1"/>
</dbReference>
<dbReference type="PANTHER" id="PTHR42945">
    <property type="entry name" value="HISTIDINE BIOSYNTHESIS BIFUNCTIONAL PROTEIN"/>
    <property type="match status" value="1"/>
</dbReference>
<dbReference type="PANTHER" id="PTHR42945:SF9">
    <property type="entry name" value="HISTIDINE BIOSYNTHESIS BIFUNCTIONAL PROTEIN HISIE"/>
    <property type="match status" value="1"/>
</dbReference>
<keyword evidence="18" id="KW-1185">Reference proteome</keyword>
<dbReference type="GO" id="GO:0004636">
    <property type="term" value="F:phosphoribosyl-ATP diphosphatase activity"/>
    <property type="evidence" value="ECO:0007669"/>
    <property type="project" value="UniProtKB-UniRule"/>
</dbReference>
<comment type="subcellular location">
    <subcellularLocation>
        <location evidence="3 15">Cytoplasm</location>
    </subcellularLocation>
</comment>
<keyword evidence="13 15" id="KW-0368">Histidine biosynthesis</keyword>
<keyword evidence="11 15" id="KW-0378">Hydrolase</keyword>
<protein>
    <recommendedName>
        <fullName evidence="15">Histidine biosynthesis bifunctional protein HisIE</fullName>
    </recommendedName>
    <domain>
        <recommendedName>
            <fullName evidence="15">Phosphoribosyl-AMP cyclohydrolase</fullName>
            <shortName evidence="15">PRA-CH</shortName>
            <ecNumber evidence="15">3.5.4.19</ecNumber>
        </recommendedName>
    </domain>
    <domain>
        <recommendedName>
            <fullName evidence="15">Phosphoribosyl-ATP pyrophosphatase</fullName>
            <shortName evidence="15">PRA-PH</shortName>
            <ecNumber evidence="15">3.6.1.31</ecNumber>
        </recommendedName>
    </domain>
</protein>
<evidence type="ECO:0000256" key="7">
    <source>
        <dbReference type="ARBA" id="ARBA00008299"/>
    </source>
</evidence>
<keyword evidence="12 15" id="KW-0067">ATP-binding</keyword>
<evidence type="ECO:0000313" key="18">
    <source>
        <dbReference type="Proteomes" id="UP000252585"/>
    </source>
</evidence>
<dbReference type="InterPro" id="IPR008179">
    <property type="entry name" value="HisE"/>
</dbReference>
<evidence type="ECO:0000256" key="13">
    <source>
        <dbReference type="ARBA" id="ARBA00023102"/>
    </source>
</evidence>
<dbReference type="EC" id="3.5.4.19" evidence="15"/>
<evidence type="ECO:0000256" key="14">
    <source>
        <dbReference type="ARBA" id="ARBA00023268"/>
    </source>
</evidence>
<dbReference type="NCBIfam" id="NF000768">
    <property type="entry name" value="PRK00051.1"/>
    <property type="match status" value="1"/>
</dbReference>
<dbReference type="HAMAP" id="MF_01019">
    <property type="entry name" value="HisIE"/>
    <property type="match status" value="1"/>
</dbReference>
<dbReference type="EC" id="3.6.1.31" evidence="15"/>
<evidence type="ECO:0000256" key="11">
    <source>
        <dbReference type="ARBA" id="ARBA00022801"/>
    </source>
</evidence>
<evidence type="ECO:0000259" key="16">
    <source>
        <dbReference type="Pfam" id="PF01502"/>
    </source>
</evidence>
<dbReference type="HAMAP" id="MF_01020">
    <property type="entry name" value="HisE"/>
    <property type="match status" value="1"/>
</dbReference>
<comment type="caution">
    <text evidence="17">The sequence shown here is derived from an EMBL/GenBank/DDBJ whole genome shotgun (WGS) entry which is preliminary data.</text>
</comment>
<keyword evidence="9 15" id="KW-0028">Amino-acid biosynthesis</keyword>
<dbReference type="SUPFAM" id="SSF141734">
    <property type="entry name" value="HisI-like"/>
    <property type="match status" value="1"/>
</dbReference>
<dbReference type="EMBL" id="QPJJ01000016">
    <property type="protein sequence ID" value="RCW63765.1"/>
    <property type="molecule type" value="Genomic_DNA"/>
</dbReference>
<dbReference type="CDD" id="cd11534">
    <property type="entry name" value="NTP-PPase_HisIE_like"/>
    <property type="match status" value="1"/>
</dbReference>
<evidence type="ECO:0000256" key="15">
    <source>
        <dbReference type="HAMAP-Rule" id="MF_01019"/>
    </source>
</evidence>
<dbReference type="RefSeq" id="WP_114354133.1">
    <property type="nucleotide sequence ID" value="NZ_QPJJ01000016.1"/>
</dbReference>
<evidence type="ECO:0000256" key="1">
    <source>
        <dbReference type="ARBA" id="ARBA00000024"/>
    </source>
</evidence>
<dbReference type="InterPro" id="IPR002496">
    <property type="entry name" value="PRib_AMP_CycHydrolase_dom"/>
</dbReference>
<evidence type="ECO:0000256" key="3">
    <source>
        <dbReference type="ARBA" id="ARBA00004496"/>
    </source>
</evidence>
<proteinExistence type="inferred from homology"/>
<organism evidence="17 18">
    <name type="scientific">Saliterribacillus persicus</name>
    <dbReference type="NCBI Taxonomy" id="930114"/>
    <lineage>
        <taxon>Bacteria</taxon>
        <taxon>Bacillati</taxon>
        <taxon>Bacillota</taxon>
        <taxon>Bacilli</taxon>
        <taxon>Bacillales</taxon>
        <taxon>Bacillaceae</taxon>
        <taxon>Saliterribacillus</taxon>
    </lineage>
</organism>
<comment type="pathway">
    <text evidence="4 15">Amino-acid biosynthesis; L-histidine biosynthesis; L-histidine from 5-phospho-alpha-D-ribose 1-diphosphate: step 3/9.</text>
</comment>
<dbReference type="Gene3D" id="3.10.20.810">
    <property type="entry name" value="Phosphoribosyl-AMP cyclohydrolase"/>
    <property type="match status" value="1"/>
</dbReference>
<dbReference type="GO" id="GO:0005524">
    <property type="term" value="F:ATP binding"/>
    <property type="evidence" value="ECO:0007669"/>
    <property type="project" value="UniProtKB-KW"/>
</dbReference>
<dbReference type="Pfam" id="PF01502">
    <property type="entry name" value="PRA-CH"/>
    <property type="match status" value="1"/>
</dbReference>
<keyword evidence="10 15" id="KW-0547">Nucleotide-binding</keyword>
<dbReference type="UniPathway" id="UPA00031">
    <property type="reaction ID" value="UER00007"/>
</dbReference>
<dbReference type="FunFam" id="3.10.20.810:FF:000001">
    <property type="entry name" value="Histidine biosynthesis bifunctional protein HisIE"/>
    <property type="match status" value="1"/>
</dbReference>